<gene>
    <name evidence="9" type="ORF">OsI_37791</name>
</gene>
<dbReference type="PANTHER" id="PTHR33377:SF62">
    <property type="entry name" value="OS10G0133166 PROTEIN"/>
    <property type="match status" value="1"/>
</dbReference>
<proteinExistence type="inferred from homology"/>
<dbReference type="InterPro" id="IPR041118">
    <property type="entry name" value="Rx_N"/>
</dbReference>
<dbReference type="Proteomes" id="UP000007015">
    <property type="component" value="Chromosome 12"/>
</dbReference>
<evidence type="ECO:0000256" key="1">
    <source>
        <dbReference type="ARBA" id="ARBA00008894"/>
    </source>
</evidence>
<reference evidence="9 10" key="1">
    <citation type="journal article" date="2005" name="PLoS Biol.">
        <title>The genomes of Oryza sativa: a history of duplications.</title>
        <authorList>
            <person name="Yu J."/>
            <person name="Wang J."/>
            <person name="Lin W."/>
            <person name="Li S."/>
            <person name="Li H."/>
            <person name="Zhou J."/>
            <person name="Ni P."/>
            <person name="Dong W."/>
            <person name="Hu S."/>
            <person name="Zeng C."/>
            <person name="Zhang J."/>
            <person name="Zhang Y."/>
            <person name="Li R."/>
            <person name="Xu Z."/>
            <person name="Li S."/>
            <person name="Li X."/>
            <person name="Zheng H."/>
            <person name="Cong L."/>
            <person name="Lin L."/>
            <person name="Yin J."/>
            <person name="Geng J."/>
            <person name="Li G."/>
            <person name="Shi J."/>
            <person name="Liu J."/>
            <person name="Lv H."/>
            <person name="Li J."/>
            <person name="Wang J."/>
            <person name="Deng Y."/>
            <person name="Ran L."/>
            <person name="Shi X."/>
            <person name="Wang X."/>
            <person name="Wu Q."/>
            <person name="Li C."/>
            <person name="Ren X."/>
            <person name="Wang J."/>
            <person name="Wang X."/>
            <person name="Li D."/>
            <person name="Liu D."/>
            <person name="Zhang X."/>
            <person name="Ji Z."/>
            <person name="Zhao W."/>
            <person name="Sun Y."/>
            <person name="Zhang Z."/>
            <person name="Bao J."/>
            <person name="Han Y."/>
            <person name="Dong L."/>
            <person name="Ji J."/>
            <person name="Chen P."/>
            <person name="Wu S."/>
            <person name="Liu J."/>
            <person name="Xiao Y."/>
            <person name="Bu D."/>
            <person name="Tan J."/>
            <person name="Yang L."/>
            <person name="Ye C."/>
            <person name="Zhang J."/>
            <person name="Xu J."/>
            <person name="Zhou Y."/>
            <person name="Yu Y."/>
            <person name="Zhang B."/>
            <person name="Zhuang S."/>
            <person name="Wei H."/>
            <person name="Liu B."/>
            <person name="Lei M."/>
            <person name="Yu H."/>
            <person name="Li Y."/>
            <person name="Xu H."/>
            <person name="Wei S."/>
            <person name="He X."/>
            <person name="Fang L."/>
            <person name="Zhang Z."/>
            <person name="Zhang Y."/>
            <person name="Huang X."/>
            <person name="Su Z."/>
            <person name="Tong W."/>
            <person name="Li J."/>
            <person name="Tong Z."/>
            <person name="Li S."/>
            <person name="Ye J."/>
            <person name="Wang L."/>
            <person name="Fang L."/>
            <person name="Lei T."/>
            <person name="Chen C."/>
            <person name="Chen H."/>
            <person name="Xu Z."/>
            <person name="Li H."/>
            <person name="Huang H."/>
            <person name="Zhang F."/>
            <person name="Xu H."/>
            <person name="Li N."/>
            <person name="Zhao C."/>
            <person name="Li S."/>
            <person name="Dong L."/>
            <person name="Huang Y."/>
            <person name="Li L."/>
            <person name="Xi Y."/>
            <person name="Qi Q."/>
            <person name="Li W."/>
            <person name="Zhang B."/>
            <person name="Hu W."/>
            <person name="Zhang Y."/>
            <person name="Tian X."/>
            <person name="Jiao Y."/>
            <person name="Liang X."/>
            <person name="Jin J."/>
            <person name="Gao L."/>
            <person name="Zheng W."/>
            <person name="Hao B."/>
            <person name="Liu S."/>
            <person name="Wang W."/>
            <person name="Yuan L."/>
            <person name="Cao M."/>
            <person name="McDermott J."/>
            <person name="Samudrala R."/>
            <person name="Wang J."/>
            <person name="Wong G.K."/>
            <person name="Yang H."/>
        </authorList>
    </citation>
    <scope>NUCLEOTIDE SEQUENCE [LARGE SCALE GENOMIC DNA]</scope>
    <source>
        <strain evidence="10">cv. 93-11</strain>
    </source>
</reference>
<dbReference type="InterPro" id="IPR027417">
    <property type="entry name" value="P-loop_NTPase"/>
</dbReference>
<evidence type="ECO:0008006" key="11">
    <source>
        <dbReference type="Google" id="ProtNLM"/>
    </source>
</evidence>
<keyword evidence="10" id="KW-1185">Reference proteome</keyword>
<evidence type="ECO:0000256" key="3">
    <source>
        <dbReference type="ARBA" id="ARBA00022737"/>
    </source>
</evidence>
<dbReference type="GO" id="GO:0043531">
    <property type="term" value="F:ADP binding"/>
    <property type="evidence" value="ECO:0007669"/>
    <property type="project" value="InterPro"/>
</dbReference>
<dbReference type="PANTHER" id="PTHR33377">
    <property type="entry name" value="OS10G0134700 PROTEIN-RELATED"/>
    <property type="match status" value="1"/>
</dbReference>
<dbReference type="Gene3D" id="1.20.5.4130">
    <property type="match status" value="2"/>
</dbReference>
<keyword evidence="6" id="KW-0175">Coiled coil</keyword>
<name>B8BNL4_ORYSI</name>
<dbReference type="AlphaFoldDB" id="B8BNL4"/>
<keyword evidence="5" id="KW-0611">Plant defense</keyword>
<dbReference type="Gene3D" id="3.40.50.300">
    <property type="entry name" value="P-loop containing nucleotide triphosphate hydrolases"/>
    <property type="match status" value="1"/>
</dbReference>
<evidence type="ECO:0000256" key="2">
    <source>
        <dbReference type="ARBA" id="ARBA00022614"/>
    </source>
</evidence>
<keyword evidence="2" id="KW-0433">Leucine-rich repeat</keyword>
<dbReference type="Pfam" id="PF18052">
    <property type="entry name" value="Rx_N"/>
    <property type="match status" value="2"/>
</dbReference>
<evidence type="ECO:0000256" key="5">
    <source>
        <dbReference type="ARBA" id="ARBA00022821"/>
    </source>
</evidence>
<dbReference type="STRING" id="39946.B8BNL4"/>
<dbReference type="Gramene" id="BGIOSGA036464-TA">
    <property type="protein sequence ID" value="BGIOSGA036464-PA"/>
    <property type="gene ID" value="BGIOSGA036464"/>
</dbReference>
<dbReference type="GO" id="GO:0006952">
    <property type="term" value="P:defense response"/>
    <property type="evidence" value="ECO:0007669"/>
    <property type="project" value="UniProtKB-KW"/>
</dbReference>
<keyword evidence="3" id="KW-0677">Repeat</keyword>
<feature type="coiled-coil region" evidence="6">
    <location>
        <begin position="168"/>
        <end position="214"/>
    </location>
</feature>
<keyword evidence="4" id="KW-0547">Nucleotide-binding</keyword>
<feature type="domain" description="Disease resistance N-terminal" evidence="8">
    <location>
        <begin position="3"/>
        <end position="65"/>
    </location>
</feature>
<evidence type="ECO:0000259" key="8">
    <source>
        <dbReference type="Pfam" id="PF18052"/>
    </source>
</evidence>
<comment type="similarity">
    <text evidence="1">Belongs to the disease resistance NB-LRR family.</text>
</comment>
<accession>B8BNL4</accession>
<feature type="domain" description="NB-ARC" evidence="7">
    <location>
        <begin position="276"/>
        <end position="311"/>
    </location>
</feature>
<sequence length="311" mass="36052">MKKRLKMNIPKIQSVIDVVDPDYIKERSEDLDTWLWQLRDAVEKAEDAIDELEYYELKEKQKDLKSVKHVKMLGKTSDSPLKRLKKAMEDLDEAAKVFAGKSVATPAISFFVNKAFSYLNKYHKSEGLGDMKKRLKMNIPKIQSVIDVVDPDYIKERSEDLDTWLWQLRDAVEKAEDAIDELEYYELKEKQKDLKRLKKAMEDLDEAAKGVENFLTVVDQITRPNLNIPQRHHSISRYRETGRMLTADRVFGRENEKERIVGWLTSTSSEENEVVMNNNPVPIMSIVGHGGIGKTTLAQLIAKENRIKEHF</sequence>
<evidence type="ECO:0000313" key="9">
    <source>
        <dbReference type="EMBL" id="EEC69005.1"/>
    </source>
</evidence>
<dbReference type="EMBL" id="CM000137">
    <property type="protein sequence ID" value="EEC69005.1"/>
    <property type="molecule type" value="Genomic_DNA"/>
</dbReference>
<dbReference type="HOGENOM" id="CLU_895412_0_0_1"/>
<evidence type="ECO:0000313" key="10">
    <source>
        <dbReference type="Proteomes" id="UP000007015"/>
    </source>
</evidence>
<evidence type="ECO:0000259" key="7">
    <source>
        <dbReference type="Pfam" id="PF00931"/>
    </source>
</evidence>
<evidence type="ECO:0000256" key="6">
    <source>
        <dbReference type="SAM" id="Coils"/>
    </source>
</evidence>
<dbReference type="SUPFAM" id="SSF52540">
    <property type="entry name" value="P-loop containing nucleoside triphosphate hydrolases"/>
    <property type="match status" value="1"/>
</dbReference>
<evidence type="ECO:0000256" key="4">
    <source>
        <dbReference type="ARBA" id="ARBA00022741"/>
    </source>
</evidence>
<organism evidence="9 10">
    <name type="scientific">Oryza sativa subsp. indica</name>
    <name type="common">Rice</name>
    <dbReference type="NCBI Taxonomy" id="39946"/>
    <lineage>
        <taxon>Eukaryota</taxon>
        <taxon>Viridiplantae</taxon>
        <taxon>Streptophyta</taxon>
        <taxon>Embryophyta</taxon>
        <taxon>Tracheophyta</taxon>
        <taxon>Spermatophyta</taxon>
        <taxon>Magnoliopsida</taxon>
        <taxon>Liliopsida</taxon>
        <taxon>Poales</taxon>
        <taxon>Poaceae</taxon>
        <taxon>BOP clade</taxon>
        <taxon>Oryzoideae</taxon>
        <taxon>Oryzeae</taxon>
        <taxon>Oryzinae</taxon>
        <taxon>Oryza</taxon>
        <taxon>Oryza sativa</taxon>
    </lineage>
</organism>
<protein>
    <recommendedName>
        <fullName evidence="11">Rx N-terminal domain-containing protein</fullName>
    </recommendedName>
</protein>
<dbReference type="Pfam" id="PF00931">
    <property type="entry name" value="NB-ARC"/>
    <property type="match status" value="1"/>
</dbReference>
<dbReference type="InterPro" id="IPR002182">
    <property type="entry name" value="NB-ARC"/>
</dbReference>
<feature type="domain" description="Disease resistance N-terminal" evidence="8">
    <location>
        <begin position="107"/>
        <end position="193"/>
    </location>
</feature>